<feature type="transmembrane region" description="Helical" evidence="14">
    <location>
        <begin position="186"/>
        <end position="212"/>
    </location>
</feature>
<dbReference type="InterPro" id="IPR008952">
    <property type="entry name" value="Tetraspanin_EC2_sf"/>
</dbReference>
<keyword evidence="7" id="KW-0130">Cell adhesion</keyword>
<dbReference type="PANTHER" id="PTHR19282:SF517">
    <property type="entry name" value="TETRASPANIN"/>
    <property type="match status" value="1"/>
</dbReference>
<proteinExistence type="inferred from homology"/>
<dbReference type="SUPFAM" id="SSF48652">
    <property type="entry name" value="Tetraspanin"/>
    <property type="match status" value="1"/>
</dbReference>
<keyword evidence="12" id="KW-0278">Fertilization</keyword>
<evidence type="ECO:0000313" key="15">
    <source>
        <dbReference type="Ensembl" id="ENSACIP00000015092.1"/>
    </source>
</evidence>
<dbReference type="GO" id="GO:0007399">
    <property type="term" value="P:nervous system development"/>
    <property type="evidence" value="ECO:0007669"/>
    <property type="project" value="UniProtKB-ARBA"/>
</dbReference>
<dbReference type="AlphaFoldDB" id="A0A3Q0RXF0"/>
<keyword evidence="10" id="KW-0564">Palmitate</keyword>
<evidence type="ECO:0000256" key="12">
    <source>
        <dbReference type="ARBA" id="ARBA00023279"/>
    </source>
</evidence>
<name>A0A3Q0RXF0_AMPCI</name>
<dbReference type="PROSITE" id="PS00421">
    <property type="entry name" value="TM4_1"/>
    <property type="match status" value="1"/>
</dbReference>
<evidence type="ECO:0000256" key="2">
    <source>
        <dbReference type="ARBA" id="ARBA00004651"/>
    </source>
</evidence>
<accession>A0A3Q0RXF0</accession>
<dbReference type="GO" id="GO:0070062">
    <property type="term" value="C:extracellular exosome"/>
    <property type="evidence" value="ECO:0007669"/>
    <property type="project" value="UniProtKB-ARBA"/>
</dbReference>
<dbReference type="GO" id="GO:0007338">
    <property type="term" value="P:single fertilization"/>
    <property type="evidence" value="ECO:0007669"/>
    <property type="project" value="UniProtKB-KW"/>
</dbReference>
<dbReference type="PRINTS" id="PR00259">
    <property type="entry name" value="TMFOUR"/>
</dbReference>
<comment type="subcellular location">
    <subcellularLocation>
        <location evidence="2">Cell membrane</location>
        <topology evidence="2">Multi-pass membrane protein</topology>
    </subcellularLocation>
    <subcellularLocation>
        <location evidence="14">Membrane</location>
        <topology evidence="14">Multi-pass membrane protein</topology>
    </subcellularLocation>
    <subcellularLocation>
        <location evidence="1">Secreted</location>
        <location evidence="1">Extracellular exosome</location>
    </subcellularLocation>
</comment>
<keyword evidence="8 14" id="KW-1133">Transmembrane helix</keyword>
<evidence type="ECO:0000256" key="8">
    <source>
        <dbReference type="ARBA" id="ARBA00022989"/>
    </source>
</evidence>
<dbReference type="GO" id="GO:0007155">
    <property type="term" value="P:cell adhesion"/>
    <property type="evidence" value="ECO:0007669"/>
    <property type="project" value="UniProtKB-KW"/>
</dbReference>
<dbReference type="InterPro" id="IPR000301">
    <property type="entry name" value="Tetraspanin_animals"/>
</dbReference>
<dbReference type="GO" id="GO:0030154">
    <property type="term" value="P:cell differentiation"/>
    <property type="evidence" value="ECO:0007669"/>
    <property type="project" value="UniProtKB-ARBA"/>
</dbReference>
<evidence type="ECO:0000256" key="5">
    <source>
        <dbReference type="ARBA" id="ARBA00022525"/>
    </source>
</evidence>
<comment type="similarity">
    <text evidence="3 14">Belongs to the tetraspanin (TM4SF) family.</text>
</comment>
<protein>
    <recommendedName>
        <fullName evidence="14">Tetraspanin</fullName>
    </recommendedName>
</protein>
<evidence type="ECO:0000256" key="11">
    <source>
        <dbReference type="ARBA" id="ARBA00023157"/>
    </source>
</evidence>
<dbReference type="PANTHER" id="PTHR19282">
    <property type="entry name" value="TETRASPANIN"/>
    <property type="match status" value="1"/>
</dbReference>
<dbReference type="GO" id="GO:0005886">
    <property type="term" value="C:plasma membrane"/>
    <property type="evidence" value="ECO:0007669"/>
    <property type="project" value="UniProtKB-SubCell"/>
</dbReference>
<feature type="transmembrane region" description="Helical" evidence="14">
    <location>
        <begin position="49"/>
        <end position="72"/>
    </location>
</feature>
<dbReference type="GeneTree" id="ENSGT00940000155083"/>
<dbReference type="PIRSF" id="PIRSF002419">
    <property type="entry name" value="Tetraspanin"/>
    <property type="match status" value="1"/>
</dbReference>
<keyword evidence="11" id="KW-1015">Disulfide bond</keyword>
<dbReference type="Gene3D" id="1.10.1450.10">
    <property type="entry name" value="Tetraspanin"/>
    <property type="match status" value="1"/>
</dbReference>
<evidence type="ECO:0000256" key="7">
    <source>
        <dbReference type="ARBA" id="ARBA00022889"/>
    </source>
</evidence>
<dbReference type="GO" id="GO:0005178">
    <property type="term" value="F:integrin binding"/>
    <property type="evidence" value="ECO:0007669"/>
    <property type="project" value="UniProtKB-ARBA"/>
</dbReference>
<evidence type="ECO:0000256" key="4">
    <source>
        <dbReference type="ARBA" id="ARBA00022475"/>
    </source>
</evidence>
<keyword evidence="13" id="KW-0449">Lipoprotein</keyword>
<evidence type="ECO:0000256" key="10">
    <source>
        <dbReference type="ARBA" id="ARBA00023139"/>
    </source>
</evidence>
<evidence type="ECO:0000313" key="16">
    <source>
        <dbReference type="Proteomes" id="UP000261340"/>
    </source>
</evidence>
<evidence type="ECO:0000256" key="3">
    <source>
        <dbReference type="ARBA" id="ARBA00006840"/>
    </source>
</evidence>
<keyword evidence="4" id="KW-1003">Cell membrane</keyword>
<evidence type="ECO:0000256" key="9">
    <source>
        <dbReference type="ARBA" id="ARBA00023136"/>
    </source>
</evidence>
<dbReference type="FunFam" id="1.10.1450.10:FF:000016">
    <property type="entry name" value="Tetraspanin"/>
    <property type="match status" value="1"/>
</dbReference>
<evidence type="ECO:0000256" key="6">
    <source>
        <dbReference type="ARBA" id="ARBA00022692"/>
    </source>
</evidence>
<dbReference type="CDD" id="cd03152">
    <property type="entry name" value="CD9_LEL"/>
    <property type="match status" value="1"/>
</dbReference>
<keyword evidence="9 14" id="KW-0472">Membrane</keyword>
<keyword evidence="5" id="KW-0964">Secreted</keyword>
<keyword evidence="6 14" id="KW-0812">Transmembrane</keyword>
<dbReference type="InterPro" id="IPR042055">
    <property type="entry name" value="CD9_LEL"/>
</dbReference>
<feature type="transmembrane region" description="Helical" evidence="14">
    <location>
        <begin position="79"/>
        <end position="101"/>
    </location>
</feature>
<evidence type="ECO:0000256" key="14">
    <source>
        <dbReference type="RuleBase" id="RU361218"/>
    </source>
</evidence>
<evidence type="ECO:0000256" key="13">
    <source>
        <dbReference type="ARBA" id="ARBA00023288"/>
    </source>
</evidence>
<dbReference type="Pfam" id="PF00335">
    <property type="entry name" value="Tetraspanin"/>
    <property type="match status" value="1"/>
</dbReference>
<dbReference type="InterPro" id="IPR018499">
    <property type="entry name" value="Tetraspanin/Peripherin"/>
</dbReference>
<dbReference type="Ensembl" id="ENSACIT00000015500.1">
    <property type="protein sequence ID" value="ENSACIP00000015092.1"/>
    <property type="gene ID" value="ENSACIG00000011498.1"/>
</dbReference>
<evidence type="ECO:0000256" key="1">
    <source>
        <dbReference type="ARBA" id="ARBA00004550"/>
    </source>
</evidence>
<reference evidence="15" key="2">
    <citation type="submission" date="2025-09" db="UniProtKB">
        <authorList>
            <consortium name="Ensembl"/>
        </authorList>
    </citation>
    <scope>IDENTIFICATION</scope>
</reference>
<keyword evidence="16" id="KW-1185">Reference proteome</keyword>
<feature type="transmembrane region" description="Helical" evidence="14">
    <location>
        <begin position="7"/>
        <end position="29"/>
    </location>
</feature>
<dbReference type="Proteomes" id="UP000261340">
    <property type="component" value="Unplaced"/>
</dbReference>
<reference evidence="15" key="1">
    <citation type="submission" date="2025-08" db="UniProtKB">
        <authorList>
            <consortium name="Ensembl"/>
        </authorList>
    </citation>
    <scope>IDENTIFICATION</scope>
</reference>
<organism evidence="15 16">
    <name type="scientific">Amphilophus citrinellus</name>
    <name type="common">Midas cichlid</name>
    <name type="synonym">Cichlasoma citrinellum</name>
    <dbReference type="NCBI Taxonomy" id="61819"/>
    <lineage>
        <taxon>Eukaryota</taxon>
        <taxon>Metazoa</taxon>
        <taxon>Chordata</taxon>
        <taxon>Craniata</taxon>
        <taxon>Vertebrata</taxon>
        <taxon>Euteleostomi</taxon>
        <taxon>Actinopterygii</taxon>
        <taxon>Neopterygii</taxon>
        <taxon>Teleostei</taxon>
        <taxon>Neoteleostei</taxon>
        <taxon>Acanthomorphata</taxon>
        <taxon>Ovalentaria</taxon>
        <taxon>Cichlomorphae</taxon>
        <taxon>Cichliformes</taxon>
        <taxon>Cichlidae</taxon>
        <taxon>New World cichlids</taxon>
        <taxon>Cichlasomatinae</taxon>
        <taxon>Heroini</taxon>
        <taxon>Amphilophus</taxon>
    </lineage>
</organism>
<sequence>NPPLYSFFYIFLLQLAGTAVLAVGLWLRFDSRTAGLFEGEESPSVFFTGVYILIAAGALMMVVGFLGCCGAIKESPCMLGLFFLFLLLIFAAEVAAGIWGLSNSDRVTSDITEFYKQTYANYKDTKQPALKETLRLIHFGLDCCGPTGTVFDAAKDICPKQEGLEILVTKSCPAAIDEVFNNKLHIIGGVGIGIGVIMIFGMIFSMMLCCAIKRSRDFV</sequence>
<dbReference type="InterPro" id="IPR018503">
    <property type="entry name" value="Tetraspanin_CS"/>
</dbReference>